<evidence type="ECO:0000313" key="2">
    <source>
        <dbReference type="Proteomes" id="UP000236305"/>
    </source>
</evidence>
<protein>
    <submittedName>
        <fullName evidence="1">Uncharacterized protein</fullName>
    </submittedName>
</protein>
<name>A0A2J8EZI9_VERDA</name>
<proteinExistence type="predicted"/>
<reference evidence="1 2" key="1">
    <citation type="submission" date="2017-12" db="EMBL/GenBank/DDBJ databases">
        <title>Comparative genomics yields insights into virulence evolution of Verticillium dahliae.</title>
        <authorList>
            <person name="Fan R."/>
            <person name="Armitage A.D."/>
            <person name="Cascant-Lopez E."/>
            <person name="Sobczyk M."/>
            <person name="Cockerton H.M."/>
            <person name="Harrison R.J."/>
        </authorList>
    </citation>
    <scope>NUCLEOTIDE SEQUENCE [LARGE SCALE GENOMIC DNA]</scope>
    <source>
        <strain evidence="1 2">12008</strain>
    </source>
</reference>
<accession>A0A2J8EZI9</accession>
<comment type="caution">
    <text evidence="1">The sequence shown here is derived from an EMBL/GenBank/DDBJ whole genome shotgun (WGS) entry which is preliminary data.</text>
</comment>
<dbReference type="AlphaFoldDB" id="A0A2J8EZI9"/>
<gene>
    <name evidence="1" type="ORF">BJF96_g2649</name>
</gene>
<evidence type="ECO:0000313" key="1">
    <source>
        <dbReference type="EMBL" id="PNH34398.1"/>
    </source>
</evidence>
<dbReference type="EMBL" id="MPSH01000006">
    <property type="protein sequence ID" value="PNH34398.1"/>
    <property type="molecule type" value="Genomic_DNA"/>
</dbReference>
<dbReference type="Proteomes" id="UP000236305">
    <property type="component" value="Unassembled WGS sequence"/>
</dbReference>
<sequence>MASKLPGSGPHVYVLLWRDCGGNEFVALGAYAHLKDANAEAKRLGKEQLSDGLTYSSMQADLKAQDSEPLRWDTADGISCWVERHEVK</sequence>
<organism evidence="1 2">
    <name type="scientific">Verticillium dahliae</name>
    <name type="common">Verticillium wilt</name>
    <dbReference type="NCBI Taxonomy" id="27337"/>
    <lineage>
        <taxon>Eukaryota</taxon>
        <taxon>Fungi</taxon>
        <taxon>Dikarya</taxon>
        <taxon>Ascomycota</taxon>
        <taxon>Pezizomycotina</taxon>
        <taxon>Sordariomycetes</taxon>
        <taxon>Hypocreomycetidae</taxon>
        <taxon>Glomerellales</taxon>
        <taxon>Plectosphaerellaceae</taxon>
        <taxon>Verticillium</taxon>
    </lineage>
</organism>